<dbReference type="PANTHER" id="PTHR43788">
    <property type="entry name" value="DNA2/NAM7 HELICASE FAMILY MEMBER"/>
    <property type="match status" value="1"/>
</dbReference>
<sequence length="1141" mass="125843">MRGLEAVLPEQVGNHYVLLQGGARSGGLSTVRKGIDTRDGSAVAVKFIVGSTDELSRKVFEREVTTLKALTHPNIVGFRDAGLDETETYYVVLDWVDRNLKDLIGDSPWASWEHLYSKIGSPLIDAVAHAHLKQIEHRDIKPQNILISDSGAPLLADFGIAKIRGEDQDSEMTVAGFRSGPYAPPERDSALPYVRDVYSIGVLLLQCSTSAKIGDFPDIAVALENVDVPSDIRRILAACVSTVPGERAANASVLASEFAKAMRDKAIRRKHSRSPIWLRLTNAAEKHLLDDGGDRSAANARMQGDLSGEVFASFKMDKESGEPVRDVVFLVGNDHRYTLKLDDLGNAYVVTAAARPEFEVLEAFRRRSVSLPPVFSWVVREPVNREQSQRALATFVGLLDDYLEVVRQGPSQPIRDGDELFDLWLRILDAREDLARGELHPMQYRSWKPDGPRTIFTLAKPNEVDLVGTEWQIQEPRSNRKYGWGEVVDGDESTVTLFGKRHTALPPAATLVPHIGPSEVSLARQREAVTAIKAGTNLRATLREVLLDPSANEAPITATVMEWELNLDQSKREAVELALGARDVLLIEGPPGTGKTSFIAEVVAQTLRSNPKARILIASQTHVAVDNALERLDRAGIRGLVRLAGQDESRVDKSVRHLLLDTQTKRWARGVRKKAEASIDEHAARVSIDPDHLRAALILKELATVSRQIEDIGRHIVHEGVGDSEESALSTAFDLPRANTGMQEQMDGLADLRLELVKSAQSSLAGDLTIPTGIGESEANSAIDALLGDGNDVKDLLKHLALQAEWLQRIDADDSLTAVFLETTSVVAGTCTGFLRNRAVKLLEFDLCIVDEASKATFTEALVPMSRARRWILVGDTRQLPPVDEDLLRADSIMREHDITPHDVTQTLFQHMADLLPAHSQRELRDQYRMIRPIGDLISTCFYDGKLRSPKTQGLEGYEKLLGSAVMWMDTMSLGEKRRESAPGGQATSYANRAEAQLVVSRLITIEGAIERGVVKPPDGRMLEVLVIAPYKSQVDELQRRIAPIRLTNLSIAVMSVDSVQGREADIVLFSVTRSNPDRKLGFLGADYWRRINVALSRARFGLTIFGDASFIRGTNGALRTVLDYIAEHSTDCELRMAEVE</sequence>
<evidence type="ECO:0000256" key="2">
    <source>
        <dbReference type="ARBA" id="ARBA00022741"/>
    </source>
</evidence>
<dbReference type="EMBL" id="JBIMSO010000014">
    <property type="protein sequence ID" value="MFH5207306.1"/>
    <property type="molecule type" value="Genomic_DNA"/>
</dbReference>
<evidence type="ECO:0000313" key="8">
    <source>
        <dbReference type="Proteomes" id="UP001609175"/>
    </source>
</evidence>
<dbReference type="Pfam" id="PF13087">
    <property type="entry name" value="AAA_12"/>
    <property type="match status" value="1"/>
</dbReference>
<proteinExistence type="inferred from homology"/>
<dbReference type="CDD" id="cd18808">
    <property type="entry name" value="SF1_C_Upf1"/>
    <property type="match status" value="1"/>
</dbReference>
<protein>
    <submittedName>
        <fullName evidence="7">AAA domain-containing protein</fullName>
    </submittedName>
</protein>
<dbReference type="SUPFAM" id="SSF56112">
    <property type="entry name" value="Protein kinase-like (PK-like)"/>
    <property type="match status" value="1"/>
</dbReference>
<evidence type="ECO:0000259" key="6">
    <source>
        <dbReference type="PROSITE" id="PS50011"/>
    </source>
</evidence>
<dbReference type="InterPro" id="IPR011009">
    <property type="entry name" value="Kinase-like_dom_sf"/>
</dbReference>
<dbReference type="PANTHER" id="PTHR43788:SF8">
    <property type="entry name" value="DNA-BINDING PROTEIN SMUBP-2"/>
    <property type="match status" value="1"/>
</dbReference>
<dbReference type="Gene3D" id="3.40.50.300">
    <property type="entry name" value="P-loop containing nucleotide triphosphate hydrolases"/>
    <property type="match status" value="2"/>
</dbReference>
<evidence type="ECO:0000313" key="7">
    <source>
        <dbReference type="EMBL" id="MFH5207306.1"/>
    </source>
</evidence>
<dbReference type="Proteomes" id="UP001609175">
    <property type="component" value="Unassembled WGS sequence"/>
</dbReference>
<gene>
    <name evidence="7" type="ORF">ACHIPZ_03585</name>
</gene>
<keyword evidence="5" id="KW-0067">ATP-binding</keyword>
<dbReference type="Gene3D" id="1.10.510.10">
    <property type="entry name" value="Transferase(Phosphotransferase) domain 1"/>
    <property type="match status" value="1"/>
</dbReference>
<dbReference type="PROSITE" id="PS00108">
    <property type="entry name" value="PROTEIN_KINASE_ST"/>
    <property type="match status" value="1"/>
</dbReference>
<dbReference type="InterPro" id="IPR008271">
    <property type="entry name" value="Ser/Thr_kinase_AS"/>
</dbReference>
<accession>A0ABW7JH44</accession>
<evidence type="ECO:0000256" key="1">
    <source>
        <dbReference type="ARBA" id="ARBA00007913"/>
    </source>
</evidence>
<dbReference type="SUPFAM" id="SSF52540">
    <property type="entry name" value="P-loop containing nucleoside triphosphate hydrolases"/>
    <property type="match status" value="1"/>
</dbReference>
<comment type="similarity">
    <text evidence="1">Belongs to the DNA2/NAM7 helicase family.</text>
</comment>
<keyword evidence="4" id="KW-0347">Helicase</keyword>
<evidence type="ECO:0000256" key="5">
    <source>
        <dbReference type="ARBA" id="ARBA00022840"/>
    </source>
</evidence>
<dbReference type="SMART" id="SM00220">
    <property type="entry name" value="S_TKc"/>
    <property type="match status" value="1"/>
</dbReference>
<dbReference type="InterPro" id="IPR050534">
    <property type="entry name" value="Coronavir_polyprotein_1ab"/>
</dbReference>
<feature type="domain" description="Protein kinase" evidence="6">
    <location>
        <begin position="17"/>
        <end position="259"/>
    </location>
</feature>
<dbReference type="InterPro" id="IPR000719">
    <property type="entry name" value="Prot_kinase_dom"/>
</dbReference>
<dbReference type="InterPro" id="IPR041679">
    <property type="entry name" value="DNA2/NAM7-like_C"/>
</dbReference>
<reference evidence="7 8" key="1">
    <citation type="submission" date="2024-10" db="EMBL/GenBank/DDBJ databases">
        <authorList>
            <person name="Riesco R."/>
        </authorList>
    </citation>
    <scope>NUCLEOTIDE SEQUENCE [LARGE SCALE GENOMIC DNA]</scope>
    <source>
        <strain evidence="7 8">NCIMB 15449</strain>
    </source>
</reference>
<keyword evidence="3" id="KW-0378">Hydrolase</keyword>
<comment type="caution">
    <text evidence="7">The sequence shown here is derived from an EMBL/GenBank/DDBJ whole genome shotgun (WGS) entry which is preliminary data.</text>
</comment>
<evidence type="ECO:0000256" key="3">
    <source>
        <dbReference type="ARBA" id="ARBA00022801"/>
    </source>
</evidence>
<dbReference type="Pfam" id="PF13086">
    <property type="entry name" value="AAA_11"/>
    <property type="match status" value="1"/>
</dbReference>
<dbReference type="InterPro" id="IPR041677">
    <property type="entry name" value="DNA2/NAM7_AAA_11"/>
</dbReference>
<dbReference type="PROSITE" id="PS50011">
    <property type="entry name" value="PROTEIN_KINASE_DOM"/>
    <property type="match status" value="1"/>
</dbReference>
<keyword evidence="2" id="KW-0547">Nucleotide-binding</keyword>
<dbReference type="InterPro" id="IPR047187">
    <property type="entry name" value="SF1_C_Upf1"/>
</dbReference>
<evidence type="ECO:0000256" key="4">
    <source>
        <dbReference type="ARBA" id="ARBA00022806"/>
    </source>
</evidence>
<dbReference type="Pfam" id="PF00069">
    <property type="entry name" value="Pkinase"/>
    <property type="match status" value="1"/>
</dbReference>
<dbReference type="InterPro" id="IPR027417">
    <property type="entry name" value="P-loop_NTPase"/>
</dbReference>
<organism evidence="7 8">
    <name type="scientific">Antrihabitans spumae</name>
    <dbReference type="NCBI Taxonomy" id="3373370"/>
    <lineage>
        <taxon>Bacteria</taxon>
        <taxon>Bacillati</taxon>
        <taxon>Actinomycetota</taxon>
        <taxon>Actinomycetes</taxon>
        <taxon>Mycobacteriales</taxon>
        <taxon>Nocardiaceae</taxon>
        <taxon>Antrihabitans</taxon>
    </lineage>
</organism>
<dbReference type="RefSeq" id="WP_395112726.1">
    <property type="nucleotide sequence ID" value="NZ_JBIMSO010000014.1"/>
</dbReference>
<dbReference type="CDD" id="cd14014">
    <property type="entry name" value="STKc_PknB_like"/>
    <property type="match status" value="1"/>
</dbReference>
<name>A0ABW7JH44_9NOCA</name>